<feature type="domain" description="Cadherin" evidence="3">
    <location>
        <begin position="398"/>
        <end position="498"/>
    </location>
</feature>
<feature type="domain" description="Cadherin" evidence="3">
    <location>
        <begin position="923"/>
        <end position="1035"/>
    </location>
</feature>
<dbReference type="InterPro" id="IPR015919">
    <property type="entry name" value="Cadherin-like_sf"/>
</dbReference>
<evidence type="ECO:0000313" key="5">
    <source>
        <dbReference type="Proteomes" id="UP000324907"/>
    </source>
</evidence>
<feature type="domain" description="Cadherin" evidence="3">
    <location>
        <begin position="1450"/>
        <end position="1552"/>
    </location>
</feature>
<keyword evidence="2" id="KW-0472">Membrane</keyword>
<organism evidence="4 5">
    <name type="scientific">Cafeteria roenbergensis</name>
    <name type="common">Marine flagellate</name>
    <dbReference type="NCBI Taxonomy" id="33653"/>
    <lineage>
        <taxon>Eukaryota</taxon>
        <taxon>Sar</taxon>
        <taxon>Stramenopiles</taxon>
        <taxon>Bigyra</taxon>
        <taxon>Opalozoa</taxon>
        <taxon>Bicosoecida</taxon>
        <taxon>Cafeteriaceae</taxon>
        <taxon>Cafeteria</taxon>
    </lineage>
</organism>
<feature type="domain" description="Cadherin" evidence="3">
    <location>
        <begin position="2903"/>
        <end position="3018"/>
    </location>
</feature>
<feature type="domain" description="Cadherin" evidence="3">
    <location>
        <begin position="2129"/>
        <end position="2242"/>
    </location>
</feature>
<feature type="domain" description="Cadherin" evidence="3">
    <location>
        <begin position="2497"/>
        <end position="2604"/>
    </location>
</feature>
<reference evidence="4 5" key="1">
    <citation type="submission" date="2019-07" db="EMBL/GenBank/DDBJ databases">
        <title>Genomes of Cafeteria roenbergensis.</title>
        <authorList>
            <person name="Fischer M.G."/>
            <person name="Hackl T."/>
            <person name="Roman M."/>
        </authorList>
    </citation>
    <scope>NUCLEOTIDE SEQUENCE [LARGE SCALE GENOMIC DNA]</scope>
    <source>
        <strain evidence="4 5">RCC970-E3</strain>
    </source>
</reference>
<feature type="domain" description="Cadherin" evidence="3">
    <location>
        <begin position="1042"/>
        <end position="1142"/>
    </location>
</feature>
<dbReference type="EMBL" id="VLTL01000021">
    <property type="protein sequence ID" value="KAA0169602.1"/>
    <property type="molecule type" value="Genomic_DNA"/>
</dbReference>
<feature type="domain" description="Cadherin" evidence="3">
    <location>
        <begin position="1663"/>
        <end position="1759"/>
    </location>
</feature>
<feature type="domain" description="Cadherin" evidence="3">
    <location>
        <begin position="2803"/>
        <end position="2902"/>
    </location>
</feature>
<dbReference type="Pfam" id="PF17803">
    <property type="entry name" value="Cadherin_4"/>
    <property type="match status" value="1"/>
</dbReference>
<dbReference type="Pfam" id="PF00028">
    <property type="entry name" value="Cadherin"/>
    <property type="match status" value="12"/>
</dbReference>
<dbReference type="PANTHER" id="PTHR24026">
    <property type="entry name" value="FAT ATYPICAL CADHERIN-RELATED"/>
    <property type="match status" value="1"/>
</dbReference>
<dbReference type="GO" id="GO:0005509">
    <property type="term" value="F:calcium ion binding"/>
    <property type="evidence" value="ECO:0007669"/>
    <property type="project" value="InterPro"/>
</dbReference>
<feature type="domain" description="Cadherin" evidence="3">
    <location>
        <begin position="2019"/>
        <end position="2128"/>
    </location>
</feature>
<evidence type="ECO:0000256" key="1">
    <source>
        <dbReference type="ARBA" id="ARBA00022692"/>
    </source>
</evidence>
<feature type="domain" description="Cadherin" evidence="3">
    <location>
        <begin position="1242"/>
        <end position="1339"/>
    </location>
</feature>
<feature type="domain" description="Cadherin" evidence="3">
    <location>
        <begin position="1551"/>
        <end position="1657"/>
    </location>
</feature>
<feature type="domain" description="Cadherin" evidence="3">
    <location>
        <begin position="1758"/>
        <end position="1861"/>
    </location>
</feature>
<sequence length="3416" mass="353385">MGSPYACPAGRYTSWAGGTSCSYCYAGYYCPYSASRSPTPYQCPAGRWSSSGSSACTYCTAGRYGSAGATTSSCSGACPAGSYSSAGANTCTNCPAGRFTASTACDGACSRGYFCPSGSTSKFASKCGSVAVYCPAAAGAPTIVPPGFYSGPLAAPEDERYEALPCPTGKACQNGIIIEPLNFYTCPDGEASRDVLELTVNANAGNAMAAKLQGGATGTIVYSITSQSWNQGCVHGDSNVFTISSSGQLSLNSRSIKYDTCTSFVVNVRTSFGASVADCKVTISVVDVNEKPTALCGNREVNEKVVAGTKVGLPMLATDPDRQQSLIWTITSPTSSPFSIAPCDGQVLVRNGGAALDATEKSSYSLTLAVTDDGEPKLSATCSIVVTVRNVNEPPSMTSPRFVFGLFENMPAATVAGTVTATDPDADRLVYAWAATDSPDHFALDSQTGKVSIRPGASINFEAKDKYTYTAKVSDPSDNVAQAQVVINIADDADAPTILDVSAMSVPELAAANTLVGRPLTAKDEDANDQLTWSVTSGSTFGINPQTGQLFVSGNGGANLNFEAATTAIVAVQVTDSHSLTAFKSITVDVTNVNEAPTMSPLTRSVKENAAIGVGVGGAVAAQDVDAGTIISYSLVSNPGAFFSIESGGGQIRVAKSLDFETKPVHTLTVRATDNGSPPKFCEAQVTINVEDTTEPPTIAAQSVTVREDAAVGSRVLAVVVQDEDAGDTHTCTITEGNIGSMFALKPVSGSTSSFHCEVIVGTGGLDFEKASKVVLKVTAADSADPPNSGSGLVTVSVTDVNEAPVITDSSAGRAVSALALKGSPIGSPLAFGDPDVGQSHAWQILSITAPDDVQHNSLFTIDNNGQFRVGVDELSVYIEVHNVGLDDPDCVVVAKVTDNGTPPMSGEVSTKIQIVSGNKPPTVMPMTLSVEESTLPGSIIGKAVATDPEDQLVNKFAISAGNEQGLFSINEDTGEIKLLGKLDFEGTSSFTLQVQAQDNPPNKIFQGEEITVLAFTATAVVSVKVLDVNEAPVLLGGDAAVDELSPRGVKVGMPFFVSDPDAGDKPTFAISKGNTGSVFGVQAVQDALGKWGGQIVVEKASLNFEVMESYNLELQATDKGGLKSAASVLVTVNNVNDPPTIGNLQTLVLAENTAVGSPLPASGVLVPVLDEDHDAVSLRIKSGGEGLFKLSPSGQLSLAGALDFETKDRHVLTIEAQDVRQAAATKDWVIQVSNVWEKPVYSGPAFAQVTENAKVGSLVLQCSCDDQDLNDELVFSFAKDSNVFGMGSSNGQIRVVGSVNYEDADSHQLTVVCTDREGLSASATVSVKVTDVNEAPAIVTTSLDLPETEASGAAVGRIVIADQDASDTHSVTITSGNGPADAPHFVLDGSTLKLANAALDFEGESGAASFTLGIKVVDSGTPPLSASANVRVVVLDRNEPPVMLDQARSIEENSLTSAPVGAPLEASDPDQGQLLTFRITAGNEDGKFKIDPCSGQIKVDEDKGLDFETKSSYTLTVQVQDDGAAEPGPARLTDTATVTISVIDVNEPPTLQDAAASIAENSAQGTPVGAAVTGTDPERSVLAYSIVGGNTGSAFAIDSTSGQISVASSAALDFESVKAFTLRVRATDDGKPKGPALFGEADVVVSVLDVNEPPVFLAQQRSILENSAAGSAIGARLDASDPDAEQTVSFELTGGPDAASFTLSSNGQLTSSIAASFDFESKTEYAVEVTASDSATPSLQTKATIVVNVLNQNEAPTMPDATVEIAESAGVGATVPGTASLATDPDAGDRLQYELVKQEPDRPIFRVLAADGSVEVKSALLDFETVPVHRVWVRVTDIDGLADEGVITIEVQDVNEPPTLLAQARAVYENAPGAPVGEPLIASDPDADDKGALTFTLLSGGASTQFAINSTSGQLSTAAGSALDHESAELVVLSVQVKDSQGLTSTAQVSVTVRDVNEAPSMAEDTFEFKVAENAVMGTQIDFVSAADVDDGDVLTWSMRDTATVRVTVIENNDPPELEAEYSASVSENCAATRWPLELQATEYDEKDRNKLTYAILDGNYADTFKLTTVVSTDGSSNKAELRVARPIVDFEDRTSYSLVVQVSDGFLKASAVVTVSVVDVNERPIIDAASLTLTVDENPASAGGVVGTVAARDVDADDLLTFAFFGDGNKAGHFAIDASTGAVSVASLDIDRETTSSYSIGVRVSDAGACPRGTVVSVGIRAKDQDTSDAVSYSMGRPNCWGVQMSKPGAREYSPFVVKPVGAVRSVDFSVKAATGAVIVMRDHAEGDAEYAPPTGPSYELTLGLGGTGSGASLRRVSVTTGGGVEILDLAPTASAAAGLLLVHARGSTRLVLEIDASATGRRVVTLARATGSDAVIAQWVDETENGPVGMRFGVGASSAQAPVQVSPACFEPLAASSSADAFKVSRDGNILVSDVSTNFEAQREFGFELIATDDGTPSLSSSAAVVIQVSDVNEVMSWATVPCPNTTGSFIACFSVPENTLTASSAATLGSVRAQASDPDVLAGQTLSFTVGPVGNSANDKAVFAVGATSGVVSLLQNALNFEAKAAWEVGITATDNGVPSLSKEGKVHIAVEDVNEPPALLTESLSASCLGPLAVTKTVVVSVTDANERPVIADAERQVEENSPVNTPVGDVLPASDQDAGQTLSFAITSGNDDGMFKIDGCSGQVKVARAALDFETTKEESLTFAIVGGPDAAAFLVSPVGQLTVATGAALDFETRSKLFVTVRVTDSDKVRPLSDEATITVQLVDVNEAPTLAEHTVLHISVADVNEAPVIADQRRSVPENSPSTSCGLPLVAADVDAKDTPYSLPFAFSIVSSSAPGAFAIDPTSGVLSTTAAAELDHEAAPEAVVRVRVTDSSGATGEAAITVMVTDVNEAPTFAHTSYSFQVAENANFQEEVDIVSAADPDKADTLRFTLRVDSAPEGGHASDLGINPSTGKVFVARKTAAAVATPAEYLPQGRVYTCTATAQDNGIGGLMATTQVVVTVVPYNDPPTLPASVVGSVRELAAASTLVATIEGSDNDQDNELSYSILDGNYADTFKLTNGCIRKRSQLCELRVARPIVDFEDRTSYSLVVQVSDGFLKASTVVTAWSGTVAARDVDADDLLTFAFFGDGNKAGHFAIDASTGAVSVSSPLRVVDDDTPGTAHTFKMGRPNCWASQGATIGKYYFAPLAAKPSALRSSWAALSGFCFSVSSQGWSPSGAREFGFEVLVTDSGAPAKQAAGVVMVQVQDVNERVTWATSSCLPAWRQAFAACLTVAENTLPGSAAAVLQSIAGMATDPDTLAKQALTFSVALDGKLVRGREAVRCGAFHRVLSVKQDGLNHEQAAEWDPGCQWGELAYAITGGSGSSVFGIEPSSGSLRVLNGTAGDLNFESLEKSKYPAGGAGHRRRRG</sequence>
<feature type="domain" description="Cadherin" evidence="3">
    <location>
        <begin position="1338"/>
        <end position="1444"/>
    </location>
</feature>
<feature type="domain" description="Cadherin" evidence="3">
    <location>
        <begin position="3018"/>
        <end position="3131"/>
    </location>
</feature>
<feature type="domain" description="Cadherin" evidence="3">
    <location>
        <begin position="498"/>
        <end position="603"/>
    </location>
</feature>
<dbReference type="InterPro" id="IPR002126">
    <property type="entry name" value="Cadherin-like_dom"/>
</dbReference>
<feature type="domain" description="Cadherin" evidence="3">
    <location>
        <begin position="300"/>
        <end position="402"/>
    </location>
</feature>
<feature type="domain" description="Cadherin" evidence="3">
    <location>
        <begin position="2642"/>
        <end position="2778"/>
    </location>
</feature>
<dbReference type="SUPFAM" id="SSF57184">
    <property type="entry name" value="Growth factor receptor domain"/>
    <property type="match status" value="1"/>
</dbReference>
<evidence type="ECO:0000313" key="4">
    <source>
        <dbReference type="EMBL" id="KAA0169602.1"/>
    </source>
</evidence>
<feature type="domain" description="Cadherin" evidence="3">
    <location>
        <begin position="598"/>
        <end position="699"/>
    </location>
</feature>
<feature type="domain" description="Cadherin" evidence="3">
    <location>
        <begin position="1868"/>
        <end position="1963"/>
    </location>
</feature>
<dbReference type="InterPro" id="IPR009030">
    <property type="entry name" value="Growth_fac_rcpt_cys_sf"/>
</dbReference>
<evidence type="ECO:0000259" key="3">
    <source>
        <dbReference type="PROSITE" id="PS50268"/>
    </source>
</evidence>
<feature type="domain" description="Cadherin" evidence="3">
    <location>
        <begin position="1142"/>
        <end position="1247"/>
    </location>
</feature>
<feature type="domain" description="Cadherin" evidence="3">
    <location>
        <begin position="2425"/>
        <end position="2489"/>
    </location>
</feature>
<keyword evidence="2" id="KW-1133">Transmembrane helix</keyword>
<dbReference type="PROSITE" id="PS50268">
    <property type="entry name" value="CADHERIN_2"/>
    <property type="match status" value="23"/>
</dbReference>
<dbReference type="CDD" id="cd11304">
    <property type="entry name" value="Cadherin_repeat"/>
    <property type="match status" value="25"/>
</dbReference>
<gene>
    <name evidence="4" type="ORF">FNF28_02046</name>
</gene>
<dbReference type="InterPro" id="IPR040853">
    <property type="entry name" value="RapA2_cadherin-like"/>
</dbReference>
<dbReference type="SUPFAM" id="SSF49313">
    <property type="entry name" value="Cadherin-like"/>
    <property type="match status" value="24"/>
</dbReference>
<comment type="caution">
    <text evidence="4">The sequence shown here is derived from an EMBL/GenBank/DDBJ whole genome shotgun (WGS) entry which is preliminary data.</text>
</comment>
<dbReference type="GO" id="GO:0007156">
    <property type="term" value="P:homophilic cell adhesion via plasma membrane adhesion molecules"/>
    <property type="evidence" value="ECO:0007669"/>
    <property type="project" value="InterPro"/>
</dbReference>
<protein>
    <recommendedName>
        <fullName evidence="3">Cadherin domain-containing protein</fullName>
    </recommendedName>
</protein>
<dbReference type="SMART" id="SM00112">
    <property type="entry name" value="CA"/>
    <property type="match status" value="23"/>
</dbReference>
<dbReference type="PRINTS" id="PR00205">
    <property type="entry name" value="CADHERIN"/>
</dbReference>
<accession>A0A5A8DVV5</accession>
<evidence type="ECO:0000256" key="2">
    <source>
        <dbReference type="ARBA" id="ARBA00022989"/>
    </source>
</evidence>
<dbReference type="Gene3D" id="2.60.40.60">
    <property type="entry name" value="Cadherins"/>
    <property type="match status" value="26"/>
</dbReference>
<dbReference type="GO" id="GO:0005886">
    <property type="term" value="C:plasma membrane"/>
    <property type="evidence" value="ECO:0007669"/>
    <property type="project" value="UniProtKB-SubCell"/>
</dbReference>
<proteinExistence type="predicted"/>
<keyword evidence="1" id="KW-0812">Transmembrane</keyword>
<feature type="domain" description="Cadherin" evidence="3">
    <location>
        <begin position="698"/>
        <end position="807"/>
    </location>
</feature>
<dbReference type="Proteomes" id="UP000324907">
    <property type="component" value="Unassembled WGS sequence"/>
</dbReference>
<dbReference type="PANTHER" id="PTHR24026:SF126">
    <property type="entry name" value="PROTOCADHERIN FAT 4"/>
    <property type="match status" value="1"/>
</dbReference>
<name>A0A5A8DVV5_CAFRO</name>